<protein>
    <submittedName>
        <fullName evidence="2">Uncharacterized protein</fullName>
    </submittedName>
</protein>
<evidence type="ECO:0000313" key="2">
    <source>
        <dbReference type="EMBL" id="KAF2447287.1"/>
    </source>
</evidence>
<name>A0A9P4PNJ7_9PLEO</name>
<dbReference type="EMBL" id="MU001497">
    <property type="protein sequence ID" value="KAF2447287.1"/>
    <property type="molecule type" value="Genomic_DNA"/>
</dbReference>
<accession>A0A9P4PNJ7</accession>
<keyword evidence="1" id="KW-0812">Transmembrane</keyword>
<keyword evidence="1" id="KW-0472">Membrane</keyword>
<organism evidence="2 3">
    <name type="scientific">Karstenula rhodostoma CBS 690.94</name>
    <dbReference type="NCBI Taxonomy" id="1392251"/>
    <lineage>
        <taxon>Eukaryota</taxon>
        <taxon>Fungi</taxon>
        <taxon>Dikarya</taxon>
        <taxon>Ascomycota</taxon>
        <taxon>Pezizomycotina</taxon>
        <taxon>Dothideomycetes</taxon>
        <taxon>Pleosporomycetidae</taxon>
        <taxon>Pleosporales</taxon>
        <taxon>Massarineae</taxon>
        <taxon>Didymosphaeriaceae</taxon>
        <taxon>Karstenula</taxon>
    </lineage>
</organism>
<sequence length="336" mass="38741">MLEKFNPIVWNRSIRWFEICDFPSTPDIIRRTCQDVLTREWTQKVPLFTFLQPAPPAFTAAKGLDSVIREVYEKDTERNLEVFEFCAGSSGPTPTLEKLINQHRLDNNERPIQFTISDLYPNQEAWDRLRGSSEWLSFEDNPVDAISPPPKAMSRGNALNKQPDAFGRVFRLFNCSFHHFDDEIARKILESTMETSDGFAIIELQDRRLFMLGMMFGNFFFVVPQVVAACRLRGHFSYGVPNVLLYPFVWVATVLTLTFDGLVSCLRTREFGEFTELVKQAAQDEGKIVTRTRAQGDERLQVYDVPSWEIRAHEKVLHTLPFGYVRMITGVRTVPT</sequence>
<gene>
    <name evidence="2" type="ORF">P171DRAFT_355674</name>
</gene>
<feature type="transmembrane region" description="Helical" evidence="1">
    <location>
        <begin position="209"/>
        <end position="228"/>
    </location>
</feature>
<dbReference type="OrthoDB" id="2101715at2759"/>
<dbReference type="AlphaFoldDB" id="A0A9P4PNJ7"/>
<evidence type="ECO:0000256" key="1">
    <source>
        <dbReference type="SAM" id="Phobius"/>
    </source>
</evidence>
<feature type="transmembrane region" description="Helical" evidence="1">
    <location>
        <begin position="248"/>
        <end position="266"/>
    </location>
</feature>
<keyword evidence="1" id="KW-1133">Transmembrane helix</keyword>
<keyword evidence="3" id="KW-1185">Reference proteome</keyword>
<dbReference type="Proteomes" id="UP000799764">
    <property type="component" value="Unassembled WGS sequence"/>
</dbReference>
<comment type="caution">
    <text evidence="2">The sequence shown here is derived from an EMBL/GenBank/DDBJ whole genome shotgun (WGS) entry which is preliminary data.</text>
</comment>
<reference evidence="2" key="1">
    <citation type="journal article" date="2020" name="Stud. Mycol.">
        <title>101 Dothideomycetes genomes: a test case for predicting lifestyles and emergence of pathogens.</title>
        <authorList>
            <person name="Haridas S."/>
            <person name="Albert R."/>
            <person name="Binder M."/>
            <person name="Bloem J."/>
            <person name="Labutti K."/>
            <person name="Salamov A."/>
            <person name="Andreopoulos B."/>
            <person name="Baker S."/>
            <person name="Barry K."/>
            <person name="Bills G."/>
            <person name="Bluhm B."/>
            <person name="Cannon C."/>
            <person name="Castanera R."/>
            <person name="Culley D."/>
            <person name="Daum C."/>
            <person name="Ezra D."/>
            <person name="Gonzalez J."/>
            <person name="Henrissat B."/>
            <person name="Kuo A."/>
            <person name="Liang C."/>
            <person name="Lipzen A."/>
            <person name="Lutzoni F."/>
            <person name="Magnuson J."/>
            <person name="Mondo S."/>
            <person name="Nolan M."/>
            <person name="Ohm R."/>
            <person name="Pangilinan J."/>
            <person name="Park H.-J."/>
            <person name="Ramirez L."/>
            <person name="Alfaro M."/>
            <person name="Sun H."/>
            <person name="Tritt A."/>
            <person name="Yoshinaga Y."/>
            <person name="Zwiers L.-H."/>
            <person name="Turgeon B."/>
            <person name="Goodwin S."/>
            <person name="Spatafora J."/>
            <person name="Crous P."/>
            <person name="Grigoriev I."/>
        </authorList>
    </citation>
    <scope>NUCLEOTIDE SEQUENCE</scope>
    <source>
        <strain evidence="2">CBS 690.94</strain>
    </source>
</reference>
<evidence type="ECO:0000313" key="3">
    <source>
        <dbReference type="Proteomes" id="UP000799764"/>
    </source>
</evidence>
<proteinExistence type="predicted"/>